<keyword evidence="2" id="KW-1185">Reference proteome</keyword>
<accession>A0A814AR88</accession>
<gene>
    <name evidence="1" type="ORF">OXX778_LOCUS12287</name>
</gene>
<evidence type="ECO:0000313" key="2">
    <source>
        <dbReference type="Proteomes" id="UP000663879"/>
    </source>
</evidence>
<comment type="caution">
    <text evidence="1">The sequence shown here is derived from an EMBL/GenBank/DDBJ whole genome shotgun (WGS) entry which is preliminary data.</text>
</comment>
<evidence type="ECO:0000313" key="1">
    <source>
        <dbReference type="EMBL" id="CAF0919020.1"/>
    </source>
</evidence>
<dbReference type="Proteomes" id="UP000663879">
    <property type="component" value="Unassembled WGS sequence"/>
</dbReference>
<proteinExistence type="predicted"/>
<name>A0A814AR88_9BILA</name>
<sequence length="96" mass="11151">MNEFDESLDSLDSGICLNDNDFLSCAIDSDKNDICNWIDNVFNNLPKKNSCEFQTEAQSNTYRLQTEKHYQKQSRILKKKKNINNLISLKSKELSN</sequence>
<organism evidence="1 2">
    <name type="scientific">Brachionus calyciflorus</name>
    <dbReference type="NCBI Taxonomy" id="104777"/>
    <lineage>
        <taxon>Eukaryota</taxon>
        <taxon>Metazoa</taxon>
        <taxon>Spiralia</taxon>
        <taxon>Gnathifera</taxon>
        <taxon>Rotifera</taxon>
        <taxon>Eurotatoria</taxon>
        <taxon>Monogononta</taxon>
        <taxon>Pseudotrocha</taxon>
        <taxon>Ploima</taxon>
        <taxon>Brachionidae</taxon>
        <taxon>Brachionus</taxon>
    </lineage>
</organism>
<reference evidence="1" key="1">
    <citation type="submission" date="2021-02" db="EMBL/GenBank/DDBJ databases">
        <authorList>
            <person name="Nowell W R."/>
        </authorList>
    </citation>
    <scope>NUCLEOTIDE SEQUENCE</scope>
    <source>
        <strain evidence="1">Ploen Becks lab</strain>
    </source>
</reference>
<dbReference type="AlphaFoldDB" id="A0A814AR88"/>
<dbReference type="EMBL" id="CAJNOC010002203">
    <property type="protein sequence ID" value="CAF0919020.1"/>
    <property type="molecule type" value="Genomic_DNA"/>
</dbReference>
<protein>
    <submittedName>
        <fullName evidence="1">Uncharacterized protein</fullName>
    </submittedName>
</protein>